<protein>
    <submittedName>
        <fullName evidence="2">Uncharacterized protein</fullName>
    </submittedName>
</protein>
<dbReference type="Proteomes" id="UP000885986">
    <property type="component" value="Unassembled WGS sequence"/>
</dbReference>
<dbReference type="AlphaFoldDB" id="A0A7C2TJK2"/>
<evidence type="ECO:0000313" key="2">
    <source>
        <dbReference type="EMBL" id="HET98523.1"/>
    </source>
</evidence>
<keyword evidence="1" id="KW-0812">Transmembrane</keyword>
<sequence>MGLPLLLYALRSLDDNRLVSWAQMANLVSPSLPLAGLLLMLPIAYGLARFPLPGPPLLFPLAFLAFALFWGMPETIVDAARYFTQAKHLAVYGPGFFLREWGGEIDAWTDLPLLPLLYGLIFKYAGEVRLYAQILNSLLFALTVTTTALLAAELWDREIGNLAGVLLLAVPYLFTQTPLLLVDVGAMAFLLLAAYLFLIALRRGGWSWG</sequence>
<feature type="transmembrane region" description="Helical" evidence="1">
    <location>
        <begin position="130"/>
        <end position="152"/>
    </location>
</feature>
<proteinExistence type="predicted"/>
<keyword evidence="1" id="KW-0472">Membrane</keyword>
<organism evidence="2">
    <name type="scientific">Desulfurivibrio alkaliphilus</name>
    <dbReference type="NCBI Taxonomy" id="427923"/>
    <lineage>
        <taxon>Bacteria</taxon>
        <taxon>Pseudomonadati</taxon>
        <taxon>Thermodesulfobacteriota</taxon>
        <taxon>Desulfobulbia</taxon>
        <taxon>Desulfobulbales</taxon>
        <taxon>Desulfobulbaceae</taxon>
        <taxon>Desulfurivibrio</taxon>
    </lineage>
</organism>
<reference evidence="2" key="1">
    <citation type="journal article" date="2020" name="mSystems">
        <title>Genome- and Community-Level Interaction Insights into Carbon Utilization and Element Cycling Functions of Hydrothermarchaeota in Hydrothermal Sediment.</title>
        <authorList>
            <person name="Zhou Z."/>
            <person name="Liu Y."/>
            <person name="Xu W."/>
            <person name="Pan J."/>
            <person name="Luo Z.H."/>
            <person name="Li M."/>
        </authorList>
    </citation>
    <scope>NUCLEOTIDE SEQUENCE [LARGE SCALE GENOMIC DNA]</scope>
    <source>
        <strain evidence="2">SpSt-1224</strain>
    </source>
</reference>
<feature type="transmembrane region" description="Helical" evidence="1">
    <location>
        <begin position="180"/>
        <end position="201"/>
    </location>
</feature>
<feature type="transmembrane region" description="Helical" evidence="1">
    <location>
        <begin position="20"/>
        <end position="45"/>
    </location>
</feature>
<name>A0A7C2TJK2_9BACT</name>
<keyword evidence="1" id="KW-1133">Transmembrane helix</keyword>
<feature type="transmembrane region" description="Helical" evidence="1">
    <location>
        <begin position="57"/>
        <end position="73"/>
    </location>
</feature>
<evidence type="ECO:0000256" key="1">
    <source>
        <dbReference type="SAM" id="Phobius"/>
    </source>
</evidence>
<dbReference type="EMBL" id="DSDS01000168">
    <property type="protein sequence ID" value="HET98523.1"/>
    <property type="molecule type" value="Genomic_DNA"/>
</dbReference>
<gene>
    <name evidence="2" type="ORF">ENN98_07540</name>
</gene>
<accession>A0A7C2TJK2</accession>
<comment type="caution">
    <text evidence="2">The sequence shown here is derived from an EMBL/GenBank/DDBJ whole genome shotgun (WGS) entry which is preliminary data.</text>
</comment>